<feature type="domain" description="Putative zinc ribbon" evidence="1">
    <location>
        <begin position="11"/>
        <end position="89"/>
    </location>
</feature>
<evidence type="ECO:0000313" key="3">
    <source>
        <dbReference type="Proteomes" id="UP000186058"/>
    </source>
</evidence>
<dbReference type="Proteomes" id="UP000186058">
    <property type="component" value="Unassembled WGS sequence"/>
</dbReference>
<protein>
    <submittedName>
        <fullName evidence="2">Transcriptional regulator</fullName>
    </submittedName>
</protein>
<dbReference type="InterPro" id="IPR025868">
    <property type="entry name" value="Zn_ribbon_dom_put"/>
</dbReference>
<keyword evidence="3" id="KW-1185">Reference proteome</keyword>
<evidence type="ECO:0000259" key="1">
    <source>
        <dbReference type="Pfam" id="PF12674"/>
    </source>
</evidence>
<name>A0ABX3EFK7_9BACL</name>
<proteinExistence type="predicted"/>
<dbReference type="Pfam" id="PF12674">
    <property type="entry name" value="Zn_ribbon_2"/>
    <property type="match status" value="1"/>
</dbReference>
<organism evidence="2 3">
    <name type="scientific">Paenibacillus helianthi</name>
    <dbReference type="NCBI Taxonomy" id="1349432"/>
    <lineage>
        <taxon>Bacteria</taxon>
        <taxon>Bacillati</taxon>
        <taxon>Bacillota</taxon>
        <taxon>Bacilli</taxon>
        <taxon>Bacillales</taxon>
        <taxon>Paenibacillaceae</taxon>
        <taxon>Paenibacillus</taxon>
    </lineage>
</organism>
<evidence type="ECO:0000313" key="2">
    <source>
        <dbReference type="EMBL" id="OKP80517.1"/>
    </source>
</evidence>
<gene>
    <name evidence="2" type="ORF">A3844_27350</name>
</gene>
<sequence length="99" mass="10986">MTASREIGIPICQSCGMPMAEAELQGTDREGSKTEEYCVYCYESGEFKQPETTMEEMADLCAGYMVEEGMDEAEARSILANSLPRLKRWSTGAEVQKSL</sequence>
<dbReference type="RefSeq" id="WP_074109171.1">
    <property type="nucleotide sequence ID" value="NZ_LVWI01000083.1"/>
</dbReference>
<reference evidence="2 3" key="1">
    <citation type="submission" date="2016-03" db="EMBL/GenBank/DDBJ databases">
        <authorList>
            <person name="Sant'Anna F.H."/>
            <person name="Ambrosini A."/>
            <person name="Souza R."/>
            <person name="Bach E."/>
            <person name="Fernandes G."/>
            <person name="Balsanelli E."/>
            <person name="Baura V.A."/>
            <person name="Souza E.M."/>
            <person name="Passaglia L."/>
        </authorList>
    </citation>
    <scope>NUCLEOTIDE SEQUENCE [LARGE SCALE GENOMIC DNA]</scope>
    <source>
        <strain evidence="2 3">P26E</strain>
    </source>
</reference>
<comment type="caution">
    <text evidence="2">The sequence shown here is derived from an EMBL/GenBank/DDBJ whole genome shotgun (WGS) entry which is preliminary data.</text>
</comment>
<dbReference type="EMBL" id="LVWI01000083">
    <property type="protein sequence ID" value="OKP80517.1"/>
    <property type="molecule type" value="Genomic_DNA"/>
</dbReference>
<accession>A0ABX3EFK7</accession>